<evidence type="ECO:0000313" key="2">
    <source>
        <dbReference type="Proteomes" id="UP000116555"/>
    </source>
</evidence>
<dbReference type="SUPFAM" id="SSF54117">
    <property type="entry name" value="Interleukin 8-like chemokines"/>
    <property type="match status" value="1"/>
</dbReference>
<keyword evidence="2" id="KW-1185">Reference proteome</keyword>
<reference evidence="1 2" key="1">
    <citation type="submission" date="2011-12" db="EMBL/GenBank/DDBJ databases">
        <title>Comparative genomics of primate cytomegaloviruses.</title>
        <authorList>
            <person name="Davison A.J."/>
            <person name="Holton M."/>
            <person name="Dolan A."/>
            <person name="Dargan D.J."/>
            <person name="Gatherer D."/>
            <person name="Hayward G.S."/>
        </authorList>
    </citation>
    <scope>NUCLEOTIDE SEQUENCE [LARGE SCALE GENOMIC DNA]</scope>
    <source>
        <strain evidence="1">2715</strain>
    </source>
</reference>
<dbReference type="Proteomes" id="UP000116555">
    <property type="component" value="Segment"/>
</dbReference>
<dbReference type="GO" id="GO:0005576">
    <property type="term" value="C:extracellular region"/>
    <property type="evidence" value="ECO:0007669"/>
    <property type="project" value="InterPro"/>
</dbReference>
<dbReference type="GO" id="GO:0006955">
    <property type="term" value="P:immune response"/>
    <property type="evidence" value="ECO:0007669"/>
    <property type="project" value="InterPro"/>
</dbReference>
<dbReference type="InterPro" id="IPR036048">
    <property type="entry name" value="Interleukin_8-like_sf"/>
</dbReference>
<evidence type="ECO:0000313" key="1">
    <source>
        <dbReference type="EMBL" id="AEV80478.1"/>
    </source>
</evidence>
<dbReference type="EMBL" id="FJ483968">
    <property type="protein sequence ID" value="AEV80478.1"/>
    <property type="molecule type" value="Genomic_DNA"/>
</dbReference>
<dbReference type="GO" id="GO:0008009">
    <property type="term" value="F:chemokine activity"/>
    <property type="evidence" value="ECO:0007669"/>
    <property type="project" value="InterPro"/>
</dbReference>
<dbReference type="KEGG" id="vg:25026528"/>
<protein>
    <submittedName>
        <fullName evidence="1">Chemokine vCXCL5</fullName>
    </submittedName>
</protein>
<gene>
    <name evidence="1" type="primary">UL146B</name>
</gene>
<accession>G8XTI6</accession>
<dbReference type="RefSeq" id="YP_004936090.1">
    <property type="nucleotide sequence ID" value="NC_012783.2"/>
</dbReference>
<name>G8XTI6_SCMVC</name>
<sequence>MIILRYILGAILCAFVLLCGLPNVWSKELRCNCVQYYHGIPWTATCVYLEPKNNHCNKYELIVYDGSEKKTCVRFSDPSKFKNVHQKTWFTVTRGAGRQIRLKKQSTSCAVVQ</sequence>
<dbReference type="GeneID" id="25026528"/>
<proteinExistence type="predicted"/>
<organism evidence="1 2">
    <name type="scientific">Simian cytomegalovirus (strain Colburn)</name>
    <dbReference type="NCBI Taxonomy" id="50292"/>
    <lineage>
        <taxon>Viruses</taxon>
        <taxon>Duplodnaviria</taxon>
        <taxon>Heunggongvirae</taxon>
        <taxon>Peploviricota</taxon>
        <taxon>Herviviricetes</taxon>
        <taxon>Herpesvirales</taxon>
        <taxon>Orthoherpesviridae</taxon>
        <taxon>Betaherpesvirinae</taxon>
        <taxon>Cytomegalovirus</taxon>
        <taxon>Cytomegalovirus cercopithecinebeta5</taxon>
    </lineage>
</organism>
<organismHost>
    <name type="scientific">Macaca</name>
    <name type="common">macaques</name>
    <dbReference type="NCBI Taxonomy" id="9539"/>
</organismHost>